<accession>L1NJV7</accession>
<organism evidence="1 2">
    <name type="scientific">Hoylesella saccharolytica F0055</name>
    <dbReference type="NCBI Taxonomy" id="1127699"/>
    <lineage>
        <taxon>Bacteria</taxon>
        <taxon>Pseudomonadati</taxon>
        <taxon>Bacteroidota</taxon>
        <taxon>Bacteroidia</taxon>
        <taxon>Bacteroidales</taxon>
        <taxon>Prevotellaceae</taxon>
        <taxon>Hoylesella</taxon>
    </lineage>
</organism>
<evidence type="ECO:0000313" key="2">
    <source>
        <dbReference type="Proteomes" id="UP000010433"/>
    </source>
</evidence>
<evidence type="ECO:0000313" key="1">
    <source>
        <dbReference type="EMBL" id="EKY03467.1"/>
    </source>
</evidence>
<comment type="caution">
    <text evidence="1">The sequence shown here is derived from an EMBL/GenBank/DDBJ whole genome shotgun (WGS) entry which is preliminary data.</text>
</comment>
<reference evidence="1 2" key="1">
    <citation type="submission" date="2012-05" db="EMBL/GenBank/DDBJ databases">
        <authorList>
            <person name="Weinstock G."/>
            <person name="Sodergren E."/>
            <person name="Lobos E.A."/>
            <person name="Fulton L."/>
            <person name="Fulton R."/>
            <person name="Courtney L."/>
            <person name="Fronick C."/>
            <person name="O'Laughlin M."/>
            <person name="Godfrey J."/>
            <person name="Wilson R.M."/>
            <person name="Miner T."/>
            <person name="Farmer C."/>
            <person name="Delehaunty K."/>
            <person name="Cordes M."/>
            <person name="Minx P."/>
            <person name="Tomlinson C."/>
            <person name="Chen J."/>
            <person name="Wollam A."/>
            <person name="Pepin K.H."/>
            <person name="Bhonagiri V."/>
            <person name="Zhang X."/>
            <person name="Suruliraj S."/>
            <person name="Warren W."/>
            <person name="Mitreva M."/>
            <person name="Mardis E.R."/>
            <person name="Wilson R.K."/>
        </authorList>
    </citation>
    <scope>NUCLEOTIDE SEQUENCE [LARGE SCALE GENOMIC DNA]</scope>
    <source>
        <strain evidence="1 2">F0055</strain>
    </source>
</reference>
<sequence length="57" mass="6190">MFPASSAEFLPRKKCSRHRRQGFYPGRSIPDTVGRFSTSAEGLSVARLAFSAGIETG</sequence>
<gene>
    <name evidence="1" type="ORF">HMPREF9151_00400</name>
</gene>
<protein>
    <submittedName>
        <fullName evidence="1">Uncharacterized protein</fullName>
    </submittedName>
</protein>
<keyword evidence="2" id="KW-1185">Reference proteome</keyword>
<dbReference type="PATRIC" id="fig|1127699.3.peg.363"/>
<dbReference type="AlphaFoldDB" id="L1NJV7"/>
<dbReference type="HOGENOM" id="CLU_2992948_0_0_10"/>
<dbReference type="STRING" id="1127699.HMPREF9151_00400"/>
<dbReference type="EMBL" id="AMEP01000036">
    <property type="protein sequence ID" value="EKY03467.1"/>
    <property type="molecule type" value="Genomic_DNA"/>
</dbReference>
<dbReference type="Proteomes" id="UP000010433">
    <property type="component" value="Unassembled WGS sequence"/>
</dbReference>
<name>L1NJV7_9BACT</name>
<proteinExistence type="predicted"/>